<dbReference type="PANTHER" id="PTHR24567">
    <property type="entry name" value="CRP FAMILY TRANSCRIPTIONAL REGULATORY PROTEIN"/>
    <property type="match status" value="1"/>
</dbReference>
<keyword evidence="2" id="KW-0238">DNA-binding</keyword>
<dbReference type="Gene3D" id="2.60.120.10">
    <property type="entry name" value="Jelly Rolls"/>
    <property type="match status" value="1"/>
</dbReference>
<accession>A0ABW9E5D4</accession>
<dbReference type="PROSITE" id="PS51063">
    <property type="entry name" value="HTH_CRP_2"/>
    <property type="match status" value="1"/>
</dbReference>
<gene>
    <name evidence="6" type="ORF">PQQ63_36905</name>
</gene>
<dbReference type="InterPro" id="IPR050397">
    <property type="entry name" value="Env_Response_Regulators"/>
</dbReference>
<comment type="caution">
    <text evidence="6">The sequence shown here is derived from an EMBL/GenBank/DDBJ whole genome shotgun (WGS) entry which is preliminary data.</text>
</comment>
<dbReference type="InterPro" id="IPR012318">
    <property type="entry name" value="HTH_CRP"/>
</dbReference>
<sequence length="249" mass="27352">MRDDGVQASGVAGLAPQGYNRAVANTLGTNWIDSLPAAAKHEVQAAMTRRQYRPGQTIYRAGESSTTIYQIVSGTVRFIEALDSGREALYGISGPGACFGMSPAVDGGPRIGTAVAAGPTALDCLSKADFDRLRDRHPAIDRALAVWAFQHLREMAYRGISHKERNLRRRFAHQLVFLLEYPGPLPDGRPRDTLEMTHDTLAAAVGATRQGISKILRDWSEAGIVRYHYGRFHVLDVERLRAIAQEEPD</sequence>
<dbReference type="PANTHER" id="PTHR24567:SF74">
    <property type="entry name" value="HTH-TYPE TRANSCRIPTIONAL REGULATOR ARCR"/>
    <property type="match status" value="1"/>
</dbReference>
<dbReference type="InterPro" id="IPR018490">
    <property type="entry name" value="cNMP-bd_dom_sf"/>
</dbReference>
<dbReference type="InterPro" id="IPR036388">
    <property type="entry name" value="WH-like_DNA-bd_sf"/>
</dbReference>
<dbReference type="SMART" id="SM00100">
    <property type="entry name" value="cNMP"/>
    <property type="match status" value="1"/>
</dbReference>
<dbReference type="CDD" id="cd00038">
    <property type="entry name" value="CAP_ED"/>
    <property type="match status" value="1"/>
</dbReference>
<dbReference type="PROSITE" id="PS50042">
    <property type="entry name" value="CNMP_BINDING_3"/>
    <property type="match status" value="1"/>
</dbReference>
<dbReference type="EMBL" id="JAQQCF010000063">
    <property type="protein sequence ID" value="MFM0642266.1"/>
    <property type="molecule type" value="Genomic_DNA"/>
</dbReference>
<dbReference type="InterPro" id="IPR036390">
    <property type="entry name" value="WH_DNA-bd_sf"/>
</dbReference>
<evidence type="ECO:0000256" key="3">
    <source>
        <dbReference type="ARBA" id="ARBA00023163"/>
    </source>
</evidence>
<evidence type="ECO:0000313" key="7">
    <source>
        <dbReference type="Proteomes" id="UP001629432"/>
    </source>
</evidence>
<dbReference type="SMART" id="SM00419">
    <property type="entry name" value="HTH_CRP"/>
    <property type="match status" value="1"/>
</dbReference>
<keyword evidence="1" id="KW-0805">Transcription regulation</keyword>
<keyword evidence="7" id="KW-1185">Reference proteome</keyword>
<feature type="domain" description="HTH crp-type" evidence="5">
    <location>
        <begin position="165"/>
        <end position="238"/>
    </location>
</feature>
<dbReference type="SUPFAM" id="SSF51206">
    <property type="entry name" value="cAMP-binding domain-like"/>
    <property type="match status" value="1"/>
</dbReference>
<evidence type="ECO:0000259" key="5">
    <source>
        <dbReference type="PROSITE" id="PS51063"/>
    </source>
</evidence>
<feature type="domain" description="Cyclic nucleotide-binding" evidence="4">
    <location>
        <begin position="31"/>
        <end position="133"/>
    </location>
</feature>
<dbReference type="SUPFAM" id="SSF46785">
    <property type="entry name" value="Winged helix' DNA-binding domain"/>
    <property type="match status" value="1"/>
</dbReference>
<organism evidence="6 7">
    <name type="scientific">Paraburkholderia metrosideri</name>
    <dbReference type="NCBI Taxonomy" id="580937"/>
    <lineage>
        <taxon>Bacteria</taxon>
        <taxon>Pseudomonadati</taxon>
        <taxon>Pseudomonadota</taxon>
        <taxon>Betaproteobacteria</taxon>
        <taxon>Burkholderiales</taxon>
        <taxon>Burkholderiaceae</taxon>
        <taxon>Paraburkholderia</taxon>
    </lineage>
</organism>
<proteinExistence type="predicted"/>
<dbReference type="Proteomes" id="UP001629432">
    <property type="component" value="Unassembled WGS sequence"/>
</dbReference>
<reference evidence="6 7" key="1">
    <citation type="journal article" date="2024" name="Chem. Sci.">
        <title>Discovery of megapolipeptins by genome mining of a Burkholderiales bacteria collection.</title>
        <authorList>
            <person name="Paulo B.S."/>
            <person name="Recchia M.J.J."/>
            <person name="Lee S."/>
            <person name="Fergusson C.H."/>
            <person name="Romanowski S.B."/>
            <person name="Hernandez A."/>
            <person name="Krull N."/>
            <person name="Liu D.Y."/>
            <person name="Cavanagh H."/>
            <person name="Bos A."/>
            <person name="Gray C.A."/>
            <person name="Murphy B.T."/>
            <person name="Linington R.G."/>
            <person name="Eustaquio A.S."/>
        </authorList>
    </citation>
    <scope>NUCLEOTIDE SEQUENCE [LARGE SCALE GENOMIC DNA]</scope>
    <source>
        <strain evidence="6 7">RL17-338-BIC-A</strain>
    </source>
</reference>
<dbReference type="InterPro" id="IPR000595">
    <property type="entry name" value="cNMP-bd_dom"/>
</dbReference>
<dbReference type="Pfam" id="PF00027">
    <property type="entry name" value="cNMP_binding"/>
    <property type="match status" value="1"/>
</dbReference>
<keyword evidence="3" id="KW-0804">Transcription</keyword>
<evidence type="ECO:0000256" key="2">
    <source>
        <dbReference type="ARBA" id="ARBA00023125"/>
    </source>
</evidence>
<dbReference type="RefSeq" id="WP_408232105.1">
    <property type="nucleotide sequence ID" value="NZ_JAQQCF010000063.1"/>
</dbReference>
<evidence type="ECO:0000256" key="1">
    <source>
        <dbReference type="ARBA" id="ARBA00023015"/>
    </source>
</evidence>
<name>A0ABW9E5D4_9BURK</name>
<dbReference type="Pfam" id="PF13545">
    <property type="entry name" value="HTH_Crp_2"/>
    <property type="match status" value="1"/>
</dbReference>
<evidence type="ECO:0000259" key="4">
    <source>
        <dbReference type="PROSITE" id="PS50042"/>
    </source>
</evidence>
<dbReference type="Gene3D" id="1.10.10.10">
    <property type="entry name" value="Winged helix-like DNA-binding domain superfamily/Winged helix DNA-binding domain"/>
    <property type="match status" value="1"/>
</dbReference>
<evidence type="ECO:0000313" key="6">
    <source>
        <dbReference type="EMBL" id="MFM0642266.1"/>
    </source>
</evidence>
<protein>
    <submittedName>
        <fullName evidence="6">Crp/Fnr family transcriptional regulator</fullName>
    </submittedName>
</protein>
<dbReference type="InterPro" id="IPR014710">
    <property type="entry name" value="RmlC-like_jellyroll"/>
</dbReference>